<gene>
    <name evidence="14" type="ORF">PAEH1_00225</name>
</gene>
<keyword evidence="6 11" id="KW-1133">Transmembrane helix</keyword>
<evidence type="ECO:0000256" key="8">
    <source>
        <dbReference type="ARBA" id="ARBA00023143"/>
    </source>
</evidence>
<accession>A0A1U9JX35</accession>
<dbReference type="Gene3D" id="3.30.300.30">
    <property type="match status" value="1"/>
</dbReference>
<dbReference type="PANTHER" id="PTHR30046">
    <property type="entry name" value="FLAGELLAR M-RING PROTEIN"/>
    <property type="match status" value="1"/>
</dbReference>
<feature type="domain" description="Flagellar M-ring C-terminal" evidence="13">
    <location>
        <begin position="249"/>
        <end position="446"/>
    </location>
</feature>
<keyword evidence="8 9" id="KW-0975">Bacterial flagellum</keyword>
<comment type="subcellular location">
    <subcellularLocation>
        <location evidence="1 9">Bacterial flagellum basal body</location>
    </subcellularLocation>
    <subcellularLocation>
        <location evidence="2">Cell membrane</location>
        <topology evidence="2">Multi-pass membrane protein</topology>
    </subcellularLocation>
</comment>
<feature type="domain" description="Flagellar M-ring N-terminal" evidence="12">
    <location>
        <begin position="44"/>
        <end position="218"/>
    </location>
</feature>
<sequence>MSQASSTINRVPGLDFLRNLPRTAQIAGAAGVVALVLVAALWSRAPDYNVLFSNLDDKDGGAIVTALGQMNVPYQFSDNGSAILIPKERVHEVRMQLASQGLPRGGNVGFELLDQARFGASQFTEQVTYQRALEGELASSISAVHAVQDARVHLAIPRESLFVRDRQAPTASVLLTLYSGRSLSESQVSAIQWLVSSSVPSLSADNVSVVDQDGRLLTAPSGQAGANSAQRDFTTDIEHRAVQRIMTLLNPLLGTGNVRAQVSADIDFSAREHTSEVYRPNQKPGEAAVRSEQSSVALNNTATNPEGVPGALTNQPPLNPVAPIVDENATAPDTAADTQAPATANTELDSRLSQLESQAKLVSPSGNARTDITTNYEVDRTISHVKGAVGELKRLSIAVVINHRYVDKEYQALSDEELESIRSLVMQAVGYSAERGDSISVVNSRFSEPEDHSVPFWKNNTYIEAAMTLFKYLVIAILFFAFWRIVINPIIQGLIQARLQAQTMRLEAEENIERQKVAKERAAEINRYEDNMGTARLMAEKDPRAVAMVLRAWMNKEDNDDN</sequence>
<dbReference type="PANTHER" id="PTHR30046:SF0">
    <property type="entry name" value="FLAGELLAR M-RING PROTEIN"/>
    <property type="match status" value="1"/>
</dbReference>
<evidence type="ECO:0000256" key="3">
    <source>
        <dbReference type="ARBA" id="ARBA00007971"/>
    </source>
</evidence>
<evidence type="ECO:0000256" key="1">
    <source>
        <dbReference type="ARBA" id="ARBA00004117"/>
    </source>
</evidence>
<dbReference type="InterPro" id="IPR045851">
    <property type="entry name" value="AMP-bd_C_sf"/>
</dbReference>
<dbReference type="Pfam" id="PF01514">
    <property type="entry name" value="YscJ_FliF"/>
    <property type="match status" value="1"/>
</dbReference>
<feature type="transmembrane region" description="Helical" evidence="11">
    <location>
        <begin position="26"/>
        <end position="45"/>
    </location>
</feature>
<feature type="transmembrane region" description="Helical" evidence="11">
    <location>
        <begin position="469"/>
        <end position="495"/>
    </location>
</feature>
<dbReference type="InterPro" id="IPR013556">
    <property type="entry name" value="Flag_M-ring_C"/>
</dbReference>
<evidence type="ECO:0000259" key="13">
    <source>
        <dbReference type="Pfam" id="PF08345"/>
    </source>
</evidence>
<comment type="function">
    <text evidence="9">The M ring may be actively involved in energy transduction.</text>
</comment>
<dbReference type="GO" id="GO:0003774">
    <property type="term" value="F:cytoskeletal motor activity"/>
    <property type="evidence" value="ECO:0007669"/>
    <property type="project" value="InterPro"/>
</dbReference>
<evidence type="ECO:0000256" key="11">
    <source>
        <dbReference type="SAM" id="Phobius"/>
    </source>
</evidence>
<dbReference type="AlphaFoldDB" id="A0A1U9JX35"/>
<organism evidence="14 15">
    <name type="scientific">Paenalcaligenes hominis</name>
    <dbReference type="NCBI Taxonomy" id="643674"/>
    <lineage>
        <taxon>Bacteria</taxon>
        <taxon>Pseudomonadati</taxon>
        <taxon>Pseudomonadota</taxon>
        <taxon>Betaproteobacteria</taxon>
        <taxon>Burkholderiales</taxon>
        <taxon>Alcaligenaceae</taxon>
        <taxon>Paenalcaligenes</taxon>
    </lineage>
</organism>
<dbReference type="InterPro" id="IPR006182">
    <property type="entry name" value="FliF_N_dom"/>
</dbReference>
<evidence type="ECO:0000256" key="5">
    <source>
        <dbReference type="ARBA" id="ARBA00022692"/>
    </source>
</evidence>
<keyword evidence="14" id="KW-0282">Flagellum</keyword>
<reference evidence="14 15" key="1">
    <citation type="submission" date="2017-01" db="EMBL/GenBank/DDBJ databases">
        <title>Complete Genome Sequence of Paenalcaligenes hominis, Isolated from a paraplegic Patient with neurogenic bladder.</title>
        <authorList>
            <person name="Mukhopadhyay R."/>
            <person name="Joaquin J."/>
            <person name="Hogue R."/>
            <person name="Kilaru A."/>
            <person name="Jospin G."/>
            <person name="Mars K."/>
            <person name="Eisen J.A."/>
            <person name="Chaturvedi V."/>
        </authorList>
    </citation>
    <scope>NUCLEOTIDE SEQUENCE [LARGE SCALE GENOMIC DNA]</scope>
    <source>
        <strain evidence="14 15">15S00501</strain>
    </source>
</reference>
<feature type="region of interest" description="Disordered" evidence="10">
    <location>
        <begin position="273"/>
        <end position="325"/>
    </location>
</feature>
<dbReference type="PRINTS" id="PR01009">
    <property type="entry name" value="FLGMRINGFLIF"/>
</dbReference>
<evidence type="ECO:0000256" key="10">
    <source>
        <dbReference type="SAM" id="MobiDB-lite"/>
    </source>
</evidence>
<keyword evidence="4" id="KW-1003">Cell membrane</keyword>
<keyword evidence="5 11" id="KW-0812">Transmembrane</keyword>
<evidence type="ECO:0000259" key="12">
    <source>
        <dbReference type="Pfam" id="PF01514"/>
    </source>
</evidence>
<comment type="similarity">
    <text evidence="3 9">Belongs to the FliF family.</text>
</comment>
<dbReference type="OrthoDB" id="8554211at2"/>
<keyword evidence="14" id="KW-0966">Cell projection</keyword>
<evidence type="ECO:0000256" key="9">
    <source>
        <dbReference type="PIRNR" id="PIRNR004862"/>
    </source>
</evidence>
<dbReference type="PIRSF" id="PIRSF004862">
    <property type="entry name" value="FliF"/>
    <property type="match status" value="1"/>
</dbReference>
<proteinExistence type="inferred from homology"/>
<name>A0A1U9JX35_9BURK</name>
<dbReference type="Proteomes" id="UP000189369">
    <property type="component" value="Chromosome"/>
</dbReference>
<keyword evidence="14" id="KW-0969">Cilium</keyword>
<evidence type="ECO:0000256" key="2">
    <source>
        <dbReference type="ARBA" id="ARBA00004651"/>
    </source>
</evidence>
<evidence type="ECO:0000256" key="4">
    <source>
        <dbReference type="ARBA" id="ARBA00022475"/>
    </source>
</evidence>
<dbReference type="InterPro" id="IPR043427">
    <property type="entry name" value="YscJ/FliF"/>
</dbReference>
<evidence type="ECO:0000256" key="7">
    <source>
        <dbReference type="ARBA" id="ARBA00023136"/>
    </source>
</evidence>
<dbReference type="Pfam" id="PF08345">
    <property type="entry name" value="YscJ_FliF_C"/>
    <property type="match status" value="1"/>
</dbReference>
<dbReference type="KEGG" id="phn:PAEH1_00225"/>
<dbReference type="GO" id="GO:0071973">
    <property type="term" value="P:bacterial-type flagellum-dependent cell motility"/>
    <property type="evidence" value="ECO:0007669"/>
    <property type="project" value="InterPro"/>
</dbReference>
<evidence type="ECO:0000313" key="15">
    <source>
        <dbReference type="Proteomes" id="UP000189369"/>
    </source>
</evidence>
<evidence type="ECO:0000313" key="14">
    <source>
        <dbReference type="EMBL" id="AQS50357.1"/>
    </source>
</evidence>
<dbReference type="STRING" id="643674.PAEH1_00225"/>
<dbReference type="NCBIfam" id="TIGR00206">
    <property type="entry name" value="fliF"/>
    <property type="match status" value="1"/>
</dbReference>
<evidence type="ECO:0000256" key="6">
    <source>
        <dbReference type="ARBA" id="ARBA00022989"/>
    </source>
</evidence>
<keyword evidence="7 11" id="KW-0472">Membrane</keyword>
<dbReference type="InterPro" id="IPR000067">
    <property type="entry name" value="FlgMring_FliF"/>
</dbReference>
<dbReference type="GO" id="GO:0009431">
    <property type="term" value="C:bacterial-type flagellum basal body, MS ring"/>
    <property type="evidence" value="ECO:0007669"/>
    <property type="project" value="InterPro"/>
</dbReference>
<dbReference type="EMBL" id="CP019697">
    <property type="protein sequence ID" value="AQS50357.1"/>
    <property type="molecule type" value="Genomic_DNA"/>
</dbReference>
<protein>
    <recommendedName>
        <fullName evidence="9">Flagellar M-ring protein</fullName>
    </recommendedName>
</protein>
<dbReference type="GO" id="GO:0005886">
    <property type="term" value="C:plasma membrane"/>
    <property type="evidence" value="ECO:0007669"/>
    <property type="project" value="UniProtKB-SubCell"/>
</dbReference>
<feature type="compositionally biased region" description="Polar residues" evidence="10">
    <location>
        <begin position="291"/>
        <end position="304"/>
    </location>
</feature>